<evidence type="ECO:0000313" key="2">
    <source>
        <dbReference type="EMBL" id="CAI8600770.1"/>
    </source>
</evidence>
<proteinExistence type="predicted"/>
<organism evidence="2 3">
    <name type="scientific">Vicia faba</name>
    <name type="common">Broad bean</name>
    <name type="synonym">Faba vulgaris</name>
    <dbReference type="NCBI Taxonomy" id="3906"/>
    <lineage>
        <taxon>Eukaryota</taxon>
        <taxon>Viridiplantae</taxon>
        <taxon>Streptophyta</taxon>
        <taxon>Embryophyta</taxon>
        <taxon>Tracheophyta</taxon>
        <taxon>Spermatophyta</taxon>
        <taxon>Magnoliopsida</taxon>
        <taxon>eudicotyledons</taxon>
        <taxon>Gunneridae</taxon>
        <taxon>Pentapetalae</taxon>
        <taxon>rosids</taxon>
        <taxon>fabids</taxon>
        <taxon>Fabales</taxon>
        <taxon>Fabaceae</taxon>
        <taxon>Papilionoideae</taxon>
        <taxon>50 kb inversion clade</taxon>
        <taxon>NPAAA clade</taxon>
        <taxon>Hologalegina</taxon>
        <taxon>IRL clade</taxon>
        <taxon>Fabeae</taxon>
        <taxon>Vicia</taxon>
    </lineage>
</organism>
<feature type="compositionally biased region" description="Polar residues" evidence="1">
    <location>
        <begin position="14"/>
        <end position="32"/>
    </location>
</feature>
<gene>
    <name evidence="2" type="ORF">VFH_II240000</name>
</gene>
<protein>
    <submittedName>
        <fullName evidence="2">Uncharacterized protein</fullName>
    </submittedName>
</protein>
<feature type="region of interest" description="Disordered" evidence="1">
    <location>
        <begin position="13"/>
        <end position="66"/>
    </location>
</feature>
<reference evidence="2 3" key="1">
    <citation type="submission" date="2023-01" db="EMBL/GenBank/DDBJ databases">
        <authorList>
            <person name="Kreplak J."/>
        </authorList>
    </citation>
    <scope>NUCLEOTIDE SEQUENCE [LARGE SCALE GENOMIC DNA]</scope>
</reference>
<dbReference type="AlphaFoldDB" id="A0AAV0ZQ82"/>
<accession>A0AAV0ZQ82</accession>
<name>A0AAV0ZQ82_VICFA</name>
<sequence>MKGEIITKLGLNVSDGSTSHTRTSSFLSNANIDGQPPLLRREKSDAPSTVMPKLRNPKKAPQKESSIHFCFDPPSSDFESSSYFSESLCFYYGDDMVLTRRLKHTTMRYSSWKQNLGADIDSLMLNQLQLRTRLR</sequence>
<dbReference type="EMBL" id="OX451737">
    <property type="protein sequence ID" value="CAI8600770.1"/>
    <property type="molecule type" value="Genomic_DNA"/>
</dbReference>
<dbReference type="Proteomes" id="UP001157006">
    <property type="component" value="Chromosome 2"/>
</dbReference>
<keyword evidence="3" id="KW-1185">Reference proteome</keyword>
<evidence type="ECO:0000313" key="3">
    <source>
        <dbReference type="Proteomes" id="UP001157006"/>
    </source>
</evidence>
<evidence type="ECO:0000256" key="1">
    <source>
        <dbReference type="SAM" id="MobiDB-lite"/>
    </source>
</evidence>